<dbReference type="AlphaFoldDB" id="A0A015JZ82"/>
<keyword evidence="2" id="KW-0808">Transferase</keyword>
<dbReference type="PROSITE" id="PS50011">
    <property type="entry name" value="PROTEIN_KINASE_DOM"/>
    <property type="match status" value="1"/>
</dbReference>
<proteinExistence type="predicted"/>
<dbReference type="GO" id="GO:0004674">
    <property type="term" value="F:protein serine/threonine kinase activity"/>
    <property type="evidence" value="ECO:0007669"/>
    <property type="project" value="TreeGrafter"/>
</dbReference>
<reference evidence="2 3" key="1">
    <citation type="submission" date="2014-02" db="EMBL/GenBank/DDBJ databases">
        <title>Single nucleus genome sequencing reveals high similarity among nuclei of an endomycorrhizal fungus.</title>
        <authorList>
            <person name="Lin K."/>
            <person name="Geurts R."/>
            <person name="Zhang Z."/>
            <person name="Limpens E."/>
            <person name="Saunders D.G."/>
            <person name="Mu D."/>
            <person name="Pang E."/>
            <person name="Cao H."/>
            <person name="Cha H."/>
            <person name="Lin T."/>
            <person name="Zhou Q."/>
            <person name="Shang Y."/>
            <person name="Li Y."/>
            <person name="Ivanov S."/>
            <person name="Sharma T."/>
            <person name="Velzen R.V."/>
            <person name="Ruijter N.D."/>
            <person name="Aanen D.K."/>
            <person name="Win J."/>
            <person name="Kamoun S."/>
            <person name="Bisseling T."/>
            <person name="Huang S."/>
        </authorList>
    </citation>
    <scope>NUCLEOTIDE SEQUENCE [LARGE SCALE GENOMIC DNA]</scope>
    <source>
        <strain evidence="3">DAOM197198w</strain>
    </source>
</reference>
<dbReference type="InterPro" id="IPR011009">
    <property type="entry name" value="Kinase-like_dom_sf"/>
</dbReference>
<dbReference type="Gene3D" id="1.10.510.10">
    <property type="entry name" value="Transferase(Phosphotransferase) domain 1"/>
    <property type="match status" value="2"/>
</dbReference>
<dbReference type="InterPro" id="IPR000719">
    <property type="entry name" value="Prot_kinase_dom"/>
</dbReference>
<dbReference type="Pfam" id="PF00069">
    <property type="entry name" value="Pkinase"/>
    <property type="match status" value="1"/>
</dbReference>
<dbReference type="EMBL" id="JEMT01025935">
    <property type="protein sequence ID" value="EXX60404.1"/>
    <property type="molecule type" value="Genomic_DNA"/>
</dbReference>
<evidence type="ECO:0000259" key="1">
    <source>
        <dbReference type="PROSITE" id="PS50011"/>
    </source>
</evidence>
<dbReference type="Proteomes" id="UP000022910">
    <property type="component" value="Unassembled WGS sequence"/>
</dbReference>
<name>A0A015JZ82_RHIIW</name>
<keyword evidence="2" id="KW-0418">Kinase</keyword>
<dbReference type="InterPro" id="IPR051681">
    <property type="entry name" value="Ser/Thr_Kinases-Pseudokinases"/>
</dbReference>
<gene>
    <name evidence="2" type="ORF">RirG_180170</name>
</gene>
<dbReference type="HOGENOM" id="CLU_000288_7_34_1"/>
<evidence type="ECO:0000313" key="2">
    <source>
        <dbReference type="EMBL" id="EXX60404.1"/>
    </source>
</evidence>
<protein>
    <submittedName>
        <fullName evidence="2">Polo kinase CDC5</fullName>
    </submittedName>
</protein>
<organism evidence="2 3">
    <name type="scientific">Rhizophagus irregularis (strain DAOM 197198w)</name>
    <name type="common">Glomus intraradices</name>
    <dbReference type="NCBI Taxonomy" id="1432141"/>
    <lineage>
        <taxon>Eukaryota</taxon>
        <taxon>Fungi</taxon>
        <taxon>Fungi incertae sedis</taxon>
        <taxon>Mucoromycota</taxon>
        <taxon>Glomeromycotina</taxon>
        <taxon>Glomeromycetes</taxon>
        <taxon>Glomerales</taxon>
        <taxon>Glomeraceae</taxon>
        <taxon>Rhizophagus</taxon>
    </lineage>
</organism>
<evidence type="ECO:0000313" key="3">
    <source>
        <dbReference type="Proteomes" id="UP000022910"/>
    </source>
</evidence>
<dbReference type="PANTHER" id="PTHR44329">
    <property type="entry name" value="SERINE/THREONINE-PROTEIN KINASE TNNI3K-RELATED"/>
    <property type="match status" value="1"/>
</dbReference>
<keyword evidence="3" id="KW-1185">Reference proteome</keyword>
<feature type="domain" description="Protein kinase" evidence="1">
    <location>
        <begin position="70"/>
        <end position="417"/>
    </location>
</feature>
<sequence>MYEECCTLCNNIIENIQFKWCKTCQINDLRENFTNHISGNEEVDNFIQKKQLGISNYNDIIIEWIPYHQFEKIKEIGKDDLSTVYLATWKDGPLNYEVDKREYKRISNKTVVLKFLDNSQYEFLNKCFKINVVGNKKIDDLIQKMQLKIHNPGTLVFEWIPYDKFINLKEIDKGGFSVIYSAIWEDGPLYYDFSKMEYIRDTCKKVALKCLNNSQNITDNFFNEIEKYSTDNFSLCILKTYGISQVPDTNDYIMVLEYAENGLKEIHRKGLVHRDFHTGNILLMTSNFGNDISFISDMGLCGEVGNMDETKTNIYGVMPYVAPEVLRGKPSTHSADIYSFAMIMYFVAARKQPFVDHAHDNVLALDICNGIRPEINEQEAPKCYIDLMNKCWDSKPQNRPNAIEIDKLILSFRDNFIAGKGEQFKELEISIENNQSSTHSQAIYTSRLLNPFTKNLPHYDENKISDCLDCAITN</sequence>
<accession>A0A015JZ82</accession>
<dbReference type="SUPFAM" id="SSF56112">
    <property type="entry name" value="Protein kinase-like (PK-like)"/>
    <property type="match status" value="1"/>
</dbReference>
<dbReference type="GO" id="GO:0005524">
    <property type="term" value="F:ATP binding"/>
    <property type="evidence" value="ECO:0007669"/>
    <property type="project" value="InterPro"/>
</dbReference>
<comment type="caution">
    <text evidence="2">The sequence shown here is derived from an EMBL/GenBank/DDBJ whole genome shotgun (WGS) entry which is preliminary data.</text>
</comment>
<dbReference type="STRING" id="1432141.A0A015JZ82"/>